<accession>A0ABP4DS83</accession>
<reference evidence="2" key="1">
    <citation type="journal article" date="2019" name="Int. J. Syst. Evol. Microbiol.">
        <title>The Global Catalogue of Microorganisms (GCM) 10K type strain sequencing project: providing services to taxonomists for standard genome sequencing and annotation.</title>
        <authorList>
            <consortium name="The Broad Institute Genomics Platform"/>
            <consortium name="The Broad Institute Genome Sequencing Center for Infectious Disease"/>
            <person name="Wu L."/>
            <person name="Ma J."/>
        </authorList>
    </citation>
    <scope>NUCLEOTIDE SEQUENCE [LARGE SCALE GENOMIC DNA]</scope>
    <source>
        <strain evidence="2">JCM 13004</strain>
    </source>
</reference>
<dbReference type="EMBL" id="BAAALF010000329">
    <property type="protein sequence ID" value="GAA1069388.1"/>
    <property type="molecule type" value="Genomic_DNA"/>
</dbReference>
<protein>
    <submittedName>
        <fullName evidence="1">Uncharacterized protein</fullName>
    </submittedName>
</protein>
<evidence type="ECO:0000313" key="1">
    <source>
        <dbReference type="EMBL" id="GAA1069388.1"/>
    </source>
</evidence>
<comment type="caution">
    <text evidence="1">The sequence shown here is derived from an EMBL/GenBank/DDBJ whole genome shotgun (WGS) entry which is preliminary data.</text>
</comment>
<organism evidence="1 2">
    <name type="scientific">Kitasatospora nipponensis</name>
    <dbReference type="NCBI Taxonomy" id="258049"/>
    <lineage>
        <taxon>Bacteria</taxon>
        <taxon>Bacillati</taxon>
        <taxon>Actinomycetota</taxon>
        <taxon>Actinomycetes</taxon>
        <taxon>Kitasatosporales</taxon>
        <taxon>Streptomycetaceae</taxon>
        <taxon>Kitasatospora</taxon>
    </lineage>
</organism>
<proteinExistence type="predicted"/>
<dbReference type="RefSeq" id="WP_344446932.1">
    <property type="nucleotide sequence ID" value="NZ_BAAALF010000329.1"/>
</dbReference>
<gene>
    <name evidence="1" type="ORF">GCM10009665_76720</name>
</gene>
<sequence>MSDRETDIEWFMEQLANAGVTMILKVDHERMARGGQPWTIIMSGPGMGEKGSIHTDRRSLADCLEYGIGELRSRPGDWEWLDLLS</sequence>
<keyword evidence="2" id="KW-1185">Reference proteome</keyword>
<dbReference type="Proteomes" id="UP001500037">
    <property type="component" value="Unassembled WGS sequence"/>
</dbReference>
<evidence type="ECO:0000313" key="2">
    <source>
        <dbReference type="Proteomes" id="UP001500037"/>
    </source>
</evidence>
<name>A0ABP4DS83_9ACTN</name>